<gene>
    <name evidence="1" type="primary">ibrA_3</name>
    <name evidence="1" type="ORF">NCTC10418_06768</name>
</gene>
<dbReference type="Proteomes" id="UP000255460">
    <property type="component" value="Unassembled WGS sequence"/>
</dbReference>
<name>A0A376L3I5_ECOLX</name>
<proteinExistence type="predicted"/>
<reference evidence="1 2" key="1">
    <citation type="submission" date="2018-06" db="EMBL/GenBank/DDBJ databases">
        <authorList>
            <consortium name="Pathogen Informatics"/>
            <person name="Doyle S."/>
        </authorList>
    </citation>
    <scope>NUCLEOTIDE SEQUENCE [LARGE SCALE GENOMIC DNA]</scope>
    <source>
        <strain evidence="1 2">NCTC10418</strain>
    </source>
</reference>
<dbReference type="AlphaFoldDB" id="A0A376L3I5"/>
<organism evidence="1 2">
    <name type="scientific">Escherichia coli</name>
    <dbReference type="NCBI Taxonomy" id="562"/>
    <lineage>
        <taxon>Bacteria</taxon>
        <taxon>Pseudomonadati</taxon>
        <taxon>Pseudomonadota</taxon>
        <taxon>Gammaproteobacteria</taxon>
        <taxon>Enterobacterales</taxon>
        <taxon>Enterobacteriaceae</taxon>
        <taxon>Escherichia</taxon>
    </lineage>
</organism>
<dbReference type="EMBL" id="UFZQ01000001">
    <property type="protein sequence ID" value="STE89046.1"/>
    <property type="molecule type" value="Genomic_DNA"/>
</dbReference>
<evidence type="ECO:0000313" key="2">
    <source>
        <dbReference type="Proteomes" id="UP000255460"/>
    </source>
</evidence>
<accession>A0A376L3I5</accession>
<evidence type="ECO:0000313" key="1">
    <source>
        <dbReference type="EMBL" id="STE89046.1"/>
    </source>
</evidence>
<protein>
    <submittedName>
        <fullName evidence="1">Immunoglobulin-binding regulator A-like protein</fullName>
    </submittedName>
</protein>
<sequence length="60" mass="7166">MRCFLLDVMPERTAEHYRNKIAVYLRWYQTRGFPDDIPDEQENDLGSRIFRPGGVSVRHL</sequence>